<evidence type="ECO:0000313" key="3">
    <source>
        <dbReference type="WBParaSite" id="ACAC_0001327701-mRNA-1"/>
    </source>
</evidence>
<evidence type="ECO:0000256" key="1">
    <source>
        <dbReference type="SAM" id="Phobius"/>
    </source>
</evidence>
<dbReference type="AlphaFoldDB" id="A0A0K0DNE2"/>
<accession>A0A0K0DNE2</accession>
<keyword evidence="1" id="KW-0812">Transmembrane</keyword>
<dbReference type="WBParaSite" id="ACAC_0001327701-mRNA-1">
    <property type="protein sequence ID" value="ACAC_0001327701-mRNA-1"/>
    <property type="gene ID" value="ACAC_0001327701"/>
</dbReference>
<protein>
    <submittedName>
        <fullName evidence="3">Secreted protein</fullName>
    </submittedName>
</protein>
<sequence>MSRVHFFVINELIFECGAAFIIDIRQWFFSEGGPEAPSVALDCSGSALCRRHLLPHQSTTRPADHLAMLHPALTFNLIIFGKLMILGQMSVGLLISLH</sequence>
<keyword evidence="2" id="KW-1185">Reference proteome</keyword>
<evidence type="ECO:0000313" key="2">
    <source>
        <dbReference type="Proteomes" id="UP000035642"/>
    </source>
</evidence>
<dbReference type="Proteomes" id="UP000035642">
    <property type="component" value="Unassembled WGS sequence"/>
</dbReference>
<reference evidence="3" key="2">
    <citation type="submission" date="2017-02" db="UniProtKB">
        <authorList>
            <consortium name="WormBaseParasite"/>
        </authorList>
    </citation>
    <scope>IDENTIFICATION</scope>
</reference>
<proteinExistence type="predicted"/>
<reference evidence="2" key="1">
    <citation type="submission" date="2012-09" db="EMBL/GenBank/DDBJ databases">
        <authorList>
            <person name="Martin A.A."/>
        </authorList>
    </citation>
    <scope>NUCLEOTIDE SEQUENCE</scope>
</reference>
<name>A0A0K0DNE2_ANGCA</name>
<keyword evidence="1" id="KW-0472">Membrane</keyword>
<organism evidence="2 3">
    <name type="scientific">Angiostrongylus cantonensis</name>
    <name type="common">Rat lungworm</name>
    <dbReference type="NCBI Taxonomy" id="6313"/>
    <lineage>
        <taxon>Eukaryota</taxon>
        <taxon>Metazoa</taxon>
        <taxon>Ecdysozoa</taxon>
        <taxon>Nematoda</taxon>
        <taxon>Chromadorea</taxon>
        <taxon>Rhabditida</taxon>
        <taxon>Rhabditina</taxon>
        <taxon>Rhabditomorpha</taxon>
        <taxon>Strongyloidea</taxon>
        <taxon>Metastrongylidae</taxon>
        <taxon>Angiostrongylus</taxon>
    </lineage>
</organism>
<keyword evidence="1" id="KW-1133">Transmembrane helix</keyword>
<feature type="transmembrane region" description="Helical" evidence="1">
    <location>
        <begin position="75"/>
        <end position="97"/>
    </location>
</feature>